<dbReference type="AlphaFoldDB" id="A0AB34J149"/>
<dbReference type="Proteomes" id="UP001515480">
    <property type="component" value="Unassembled WGS sequence"/>
</dbReference>
<reference evidence="2 3" key="1">
    <citation type="journal article" date="2024" name="Science">
        <title>Giant polyketide synthase enzymes in the biosynthesis of giant marine polyether toxins.</title>
        <authorList>
            <person name="Fallon T.R."/>
            <person name="Shende V.V."/>
            <person name="Wierzbicki I.H."/>
            <person name="Pendleton A.L."/>
            <person name="Watervoot N.F."/>
            <person name="Auber R.P."/>
            <person name="Gonzalez D.J."/>
            <person name="Wisecaver J.H."/>
            <person name="Moore B.S."/>
        </authorList>
    </citation>
    <scope>NUCLEOTIDE SEQUENCE [LARGE SCALE GENOMIC DNA]</scope>
    <source>
        <strain evidence="2 3">12B1</strain>
    </source>
</reference>
<dbReference type="Gene3D" id="3.40.250.10">
    <property type="entry name" value="Rhodanese-like domain"/>
    <property type="match status" value="1"/>
</dbReference>
<dbReference type="InterPro" id="IPR029058">
    <property type="entry name" value="AB_hydrolase_fold"/>
</dbReference>
<proteinExistence type="predicted"/>
<dbReference type="InterPro" id="IPR036873">
    <property type="entry name" value="Rhodanese-like_dom_sf"/>
</dbReference>
<gene>
    <name evidence="2" type="ORF">AB1Y20_006194</name>
</gene>
<dbReference type="InterPro" id="IPR001763">
    <property type="entry name" value="Rhodanese-like_dom"/>
</dbReference>
<evidence type="ECO:0000259" key="1">
    <source>
        <dbReference type="PROSITE" id="PS50206"/>
    </source>
</evidence>
<dbReference type="PANTHER" id="PTHR43268">
    <property type="entry name" value="THIOSULFATE SULFURTRANSFERASE/RHODANESE-LIKE DOMAIN-CONTAINING PROTEIN 2"/>
    <property type="match status" value="1"/>
</dbReference>
<name>A0AB34J149_PRYPA</name>
<accession>A0AB34J149</accession>
<dbReference type="InterPro" id="IPR020936">
    <property type="entry name" value="TrhO"/>
</dbReference>
<dbReference type="Gene3D" id="3.40.50.1820">
    <property type="entry name" value="alpha/beta hydrolase"/>
    <property type="match status" value="1"/>
</dbReference>
<evidence type="ECO:0000313" key="2">
    <source>
        <dbReference type="EMBL" id="KAL1511393.1"/>
    </source>
</evidence>
<feature type="domain" description="Rhodanese" evidence="1">
    <location>
        <begin position="133"/>
        <end position="234"/>
    </location>
</feature>
<dbReference type="InterPro" id="IPR005645">
    <property type="entry name" value="FSH-like_dom"/>
</dbReference>
<comment type="caution">
    <text evidence="2">The sequence shown here is derived from an EMBL/GenBank/DDBJ whole genome shotgun (WGS) entry which is preliminary data.</text>
</comment>
<keyword evidence="3" id="KW-1185">Reference proteome</keyword>
<dbReference type="Pfam" id="PF17773">
    <property type="entry name" value="UPF0176_N"/>
    <property type="match status" value="1"/>
</dbReference>
<dbReference type="InterPro" id="IPR040503">
    <property type="entry name" value="TRHO_N"/>
</dbReference>
<dbReference type="PROSITE" id="PS50206">
    <property type="entry name" value="RHODANESE_3"/>
    <property type="match status" value="1"/>
</dbReference>
<dbReference type="EMBL" id="JBGBPQ010000014">
    <property type="protein sequence ID" value="KAL1511393.1"/>
    <property type="molecule type" value="Genomic_DNA"/>
</dbReference>
<dbReference type="Pfam" id="PF03959">
    <property type="entry name" value="FSH1"/>
    <property type="match status" value="1"/>
</dbReference>
<dbReference type="SUPFAM" id="SSF52821">
    <property type="entry name" value="Rhodanese/Cell cycle control phosphatase"/>
    <property type="match status" value="1"/>
</dbReference>
<sequence>MSSEYAILLFYHYHPTDAPPEAEWHRAACARLALCGRLRVAPQGLNGTLSGRRAQLLEYAAAYTRRAPSAASVDWKLSAAAEEQCFRSLSVRVVREVVSLGVPATAAPPEGAAAHLRAEEFDAWLRRGGGREAGGKVVLLDTRNCYEWGIGRFEAGGVATLLPPIRQFSEWPRWLEGQLAALEGCTVLMYCTGGVRCETASSYLRQRAGGAVKQIFQLYGGIERYLDAFPSGGFFRGKNLVFDKRLAVGPAQAEVVGRCFVCASPADDYSRQRRCAHCRLLLLSAASFRGRSAQLQRKLRGHARLVFVDAPHRCATAGEARAGEARGGVLEGEAGRRGGGGAGGGRYSWLRAEGEEGVEGRDDGWGDTVAYLRGVFRDHGPFDGLLGFSLGAAAAAGLAALQAQRAADVLPIAFRFVVLVSGHSARDTSIHPLLSGGAIPCPSLHVFGRADEVVAPAASENLADCFSPEMRSVLQHHGGHILPATDACVKELINFFRQFTPGVSVQAYQPVEQACEAK</sequence>
<dbReference type="SMART" id="SM00450">
    <property type="entry name" value="RHOD"/>
    <property type="match status" value="1"/>
</dbReference>
<organism evidence="2 3">
    <name type="scientific">Prymnesium parvum</name>
    <name type="common">Toxic golden alga</name>
    <dbReference type="NCBI Taxonomy" id="97485"/>
    <lineage>
        <taxon>Eukaryota</taxon>
        <taxon>Haptista</taxon>
        <taxon>Haptophyta</taxon>
        <taxon>Prymnesiophyceae</taxon>
        <taxon>Prymnesiales</taxon>
        <taxon>Prymnesiaceae</taxon>
        <taxon>Prymnesium</taxon>
    </lineage>
</organism>
<dbReference type="SUPFAM" id="SSF53474">
    <property type="entry name" value="alpha/beta-Hydrolases"/>
    <property type="match status" value="1"/>
</dbReference>
<dbReference type="PANTHER" id="PTHR43268:SF6">
    <property type="entry name" value="THIOSULFATE SULFURTRANSFERASE_RHODANESE-LIKE DOMAIN-CONTAINING PROTEIN 2"/>
    <property type="match status" value="1"/>
</dbReference>
<protein>
    <recommendedName>
        <fullName evidence="1">Rhodanese domain-containing protein</fullName>
    </recommendedName>
</protein>
<evidence type="ECO:0000313" key="3">
    <source>
        <dbReference type="Proteomes" id="UP001515480"/>
    </source>
</evidence>
<dbReference type="Gene3D" id="3.30.70.100">
    <property type="match status" value="1"/>
</dbReference>